<comment type="caution">
    <text evidence="1">The sequence shown here is derived from an EMBL/GenBank/DDBJ whole genome shotgun (WGS) entry which is preliminary data.</text>
</comment>
<sequence length="133" mass="13827">MPTPPLPSAAACTLHDAGQDWDAIRVPRSVGLATMAILGPRCGAVVEDPLSSAVYYFVPVGTATDWDVTNTHALGLGATVTIPPARRTAGPGPHWRMCPGEDRLLTDPAALRAAIEDAFGPRVGEDRKASASA</sequence>
<protein>
    <submittedName>
        <fullName evidence="1">Uncharacterized protein</fullName>
    </submittedName>
</protein>
<organism evidence="1 2">
    <name type="scientific">Streptomyces broussonetiae</name>
    <dbReference type="NCBI Taxonomy" id="2686304"/>
    <lineage>
        <taxon>Bacteria</taxon>
        <taxon>Bacillati</taxon>
        <taxon>Actinomycetota</taxon>
        <taxon>Actinomycetes</taxon>
        <taxon>Kitasatosporales</taxon>
        <taxon>Streptomycetaceae</taxon>
        <taxon>Streptomyces</taxon>
    </lineage>
</organism>
<evidence type="ECO:0000313" key="2">
    <source>
        <dbReference type="Proteomes" id="UP001585080"/>
    </source>
</evidence>
<accession>A0ABV5E814</accession>
<dbReference type="Proteomes" id="UP001585080">
    <property type="component" value="Unassembled WGS sequence"/>
</dbReference>
<keyword evidence="2" id="KW-1185">Reference proteome</keyword>
<proteinExistence type="predicted"/>
<dbReference type="RefSeq" id="WP_376731854.1">
    <property type="nucleotide sequence ID" value="NZ_JAYMRP010000006.1"/>
</dbReference>
<reference evidence="1 2" key="1">
    <citation type="submission" date="2024-01" db="EMBL/GenBank/DDBJ databases">
        <title>Genome mining of biosynthetic gene clusters to explore secondary metabolites of Streptomyces sp.</title>
        <authorList>
            <person name="Baig A."/>
            <person name="Ajitkumar Shintre N."/>
            <person name="Kumar H."/>
            <person name="Anbarasu A."/>
            <person name="Ramaiah S."/>
        </authorList>
    </citation>
    <scope>NUCLEOTIDE SEQUENCE [LARGE SCALE GENOMIC DNA]</scope>
    <source>
        <strain evidence="1 2">A57</strain>
    </source>
</reference>
<gene>
    <name evidence="1" type="ORF">VSS16_09495</name>
</gene>
<name>A0ABV5E814_9ACTN</name>
<dbReference type="EMBL" id="JAYMRP010000006">
    <property type="protein sequence ID" value="MFB8772964.1"/>
    <property type="molecule type" value="Genomic_DNA"/>
</dbReference>
<evidence type="ECO:0000313" key="1">
    <source>
        <dbReference type="EMBL" id="MFB8772964.1"/>
    </source>
</evidence>